<evidence type="ECO:0000256" key="8">
    <source>
        <dbReference type="SAM" id="Phobius"/>
    </source>
</evidence>
<dbReference type="GO" id="GO:0033214">
    <property type="term" value="P:siderophore-iron import into cell"/>
    <property type="evidence" value="ECO:0007669"/>
    <property type="project" value="TreeGrafter"/>
</dbReference>
<feature type="transmembrane region" description="Helical" evidence="8">
    <location>
        <begin position="134"/>
        <end position="155"/>
    </location>
</feature>
<name>A0A173LI63_9ACTN</name>
<evidence type="ECO:0000256" key="2">
    <source>
        <dbReference type="ARBA" id="ARBA00007935"/>
    </source>
</evidence>
<feature type="transmembrane region" description="Helical" evidence="8">
    <location>
        <begin position="102"/>
        <end position="122"/>
    </location>
</feature>
<keyword evidence="6 8" id="KW-1133">Transmembrane helix</keyword>
<feature type="transmembrane region" description="Helical" evidence="8">
    <location>
        <begin position="44"/>
        <end position="65"/>
    </location>
</feature>
<keyword evidence="10" id="KW-1185">Reference proteome</keyword>
<dbReference type="GO" id="GO:0022857">
    <property type="term" value="F:transmembrane transporter activity"/>
    <property type="evidence" value="ECO:0007669"/>
    <property type="project" value="InterPro"/>
</dbReference>
<dbReference type="GO" id="GO:0005886">
    <property type="term" value="C:plasma membrane"/>
    <property type="evidence" value="ECO:0007669"/>
    <property type="project" value="UniProtKB-SubCell"/>
</dbReference>
<dbReference type="FunFam" id="1.10.3470.10:FF:000001">
    <property type="entry name" value="Vitamin B12 ABC transporter permease BtuC"/>
    <property type="match status" value="1"/>
</dbReference>
<dbReference type="EMBL" id="CP015961">
    <property type="protein sequence ID" value="ANI91965.1"/>
    <property type="molecule type" value="Genomic_DNA"/>
</dbReference>
<dbReference type="InterPro" id="IPR037294">
    <property type="entry name" value="ABC_BtuC-like"/>
</dbReference>
<feature type="transmembrane region" description="Helical" evidence="8">
    <location>
        <begin position="226"/>
        <end position="250"/>
    </location>
</feature>
<proteinExistence type="inferred from homology"/>
<feature type="transmembrane region" description="Helical" evidence="8">
    <location>
        <begin position="179"/>
        <end position="205"/>
    </location>
</feature>
<evidence type="ECO:0000256" key="6">
    <source>
        <dbReference type="ARBA" id="ARBA00022989"/>
    </source>
</evidence>
<protein>
    <submittedName>
        <fullName evidence="9">Ferric enterobactin transport system permease prote in FepD</fullName>
    </submittedName>
</protein>
<dbReference type="AlphaFoldDB" id="A0A173LI63"/>
<dbReference type="STRING" id="499555.BJL86_1178"/>
<gene>
    <name evidence="9" type="ORF">BJL86_1178</name>
</gene>
<accession>A0A173LI63</accession>
<feature type="transmembrane region" description="Helical" evidence="8">
    <location>
        <begin position="77"/>
        <end position="96"/>
    </location>
</feature>
<evidence type="ECO:0000256" key="4">
    <source>
        <dbReference type="ARBA" id="ARBA00022475"/>
    </source>
</evidence>
<evidence type="ECO:0000256" key="3">
    <source>
        <dbReference type="ARBA" id="ARBA00022448"/>
    </source>
</evidence>
<comment type="similarity">
    <text evidence="2">Belongs to the binding-protein-dependent transport system permease family. FecCD subfamily.</text>
</comment>
<feature type="transmembrane region" description="Helical" evidence="8">
    <location>
        <begin position="293"/>
        <end position="311"/>
    </location>
</feature>
<dbReference type="Pfam" id="PF01032">
    <property type="entry name" value="FecCD"/>
    <property type="match status" value="1"/>
</dbReference>
<evidence type="ECO:0000256" key="5">
    <source>
        <dbReference type="ARBA" id="ARBA00022692"/>
    </source>
</evidence>
<comment type="subcellular location">
    <subcellularLocation>
        <location evidence="1">Cell membrane</location>
        <topology evidence="1">Multi-pass membrane protein</topology>
    </subcellularLocation>
</comment>
<dbReference type="SUPFAM" id="SSF81345">
    <property type="entry name" value="ABC transporter involved in vitamin B12 uptake, BtuC"/>
    <property type="match status" value="1"/>
</dbReference>
<evidence type="ECO:0000256" key="1">
    <source>
        <dbReference type="ARBA" id="ARBA00004651"/>
    </source>
</evidence>
<dbReference type="Gene3D" id="1.10.3470.10">
    <property type="entry name" value="ABC transporter involved in vitamin B12 uptake, BtuC"/>
    <property type="match status" value="1"/>
</dbReference>
<feature type="transmembrane region" description="Helical" evidence="8">
    <location>
        <begin position="262"/>
        <end position="281"/>
    </location>
</feature>
<sequence length="319" mass="31938">MVVAAIILSIFVGARPLSVAEVATVLADPSARHSEIGEIVWGQRLPRTILGICVGAAMALAGATIQGHTRNALADPSILGVSSGAAFAVVLVVFAFGNTSIYAQVAAALVGAVVASVIVFSISALSGGLSASTTLILAGAAMTALFTALTTAMILRNRASLNQLRFWNSGALSSVEPSILAVVAPILFAGAVIALSSAPALNALAIGPDTAQSLGINVPRSRVMGLVAVTLLAGGATCVAGPLAFLGLLAPHAIRALTGPDYRWVLPAAPLAGAGFVLLADVVGRRVIAPAELNAGIVLAAIGAPVFIALVRRRGLIEV</sequence>
<reference evidence="9 10" key="1">
    <citation type="submission" date="2016-06" db="EMBL/GenBank/DDBJ databases">
        <title>Complete genome sequence of a saline-alkali tolerant type strain Dietzia timorensis ID05-A0528T.</title>
        <authorList>
            <person name="Wu X."/>
        </authorList>
    </citation>
    <scope>NUCLEOTIDE SEQUENCE [LARGE SCALE GENOMIC DNA]</scope>
    <source>
        <strain evidence="9 10">ID05-A0528</strain>
    </source>
</reference>
<dbReference type="Proteomes" id="UP000186104">
    <property type="component" value="Chromosome"/>
</dbReference>
<keyword evidence="4" id="KW-1003">Cell membrane</keyword>
<keyword evidence="3" id="KW-0813">Transport</keyword>
<dbReference type="PANTHER" id="PTHR30472">
    <property type="entry name" value="FERRIC ENTEROBACTIN TRANSPORT SYSTEM PERMEASE PROTEIN"/>
    <property type="match status" value="1"/>
</dbReference>
<evidence type="ECO:0000313" key="10">
    <source>
        <dbReference type="Proteomes" id="UP000186104"/>
    </source>
</evidence>
<dbReference type="KEGG" id="dtm:BJL86_1178"/>
<keyword evidence="5 8" id="KW-0812">Transmembrane</keyword>
<dbReference type="InterPro" id="IPR000522">
    <property type="entry name" value="ABC_transptr_permease_BtuC"/>
</dbReference>
<organism evidence="9 10">
    <name type="scientific">Dietzia timorensis</name>
    <dbReference type="NCBI Taxonomy" id="499555"/>
    <lineage>
        <taxon>Bacteria</taxon>
        <taxon>Bacillati</taxon>
        <taxon>Actinomycetota</taxon>
        <taxon>Actinomycetes</taxon>
        <taxon>Mycobacteriales</taxon>
        <taxon>Dietziaceae</taxon>
        <taxon>Dietzia</taxon>
    </lineage>
</organism>
<keyword evidence="7 8" id="KW-0472">Membrane</keyword>
<evidence type="ECO:0000256" key="7">
    <source>
        <dbReference type="ARBA" id="ARBA00023136"/>
    </source>
</evidence>
<dbReference type="CDD" id="cd06550">
    <property type="entry name" value="TM_ABC_iron-siderophores_like"/>
    <property type="match status" value="1"/>
</dbReference>
<dbReference type="PANTHER" id="PTHR30472:SF1">
    <property type="entry name" value="FE(3+) DICITRATE TRANSPORT SYSTEM PERMEASE PROTEIN FECC-RELATED"/>
    <property type="match status" value="1"/>
</dbReference>
<evidence type="ECO:0000313" key="9">
    <source>
        <dbReference type="EMBL" id="ANI91965.1"/>
    </source>
</evidence>